<gene>
    <name evidence="2" type="ORF">AM592_06925</name>
</gene>
<dbReference type="GO" id="GO:0004523">
    <property type="term" value="F:RNA-DNA hybrid ribonuclease activity"/>
    <property type="evidence" value="ECO:0007669"/>
    <property type="project" value="InterPro"/>
</dbReference>
<dbReference type="OrthoDB" id="2680098at2"/>
<organism evidence="2 3">
    <name type="scientific">Bacillus gobiensis</name>
    <dbReference type="NCBI Taxonomy" id="1441095"/>
    <lineage>
        <taxon>Bacteria</taxon>
        <taxon>Bacillati</taxon>
        <taxon>Bacillota</taxon>
        <taxon>Bacilli</taxon>
        <taxon>Bacillales</taxon>
        <taxon>Bacillaceae</taxon>
        <taxon>Bacillus</taxon>
    </lineage>
</organism>
<dbReference type="PATRIC" id="fig|1441095.3.peg.1530"/>
<proteinExistence type="predicted"/>
<dbReference type="NCBIfam" id="NF005822">
    <property type="entry name" value="PRK07708.1"/>
    <property type="match status" value="1"/>
</dbReference>
<evidence type="ECO:0000313" key="2">
    <source>
        <dbReference type="EMBL" id="ALC81358.1"/>
    </source>
</evidence>
<dbReference type="AlphaFoldDB" id="A0A0M4G869"/>
<dbReference type="InterPro" id="IPR002156">
    <property type="entry name" value="RNaseH_domain"/>
</dbReference>
<dbReference type="PANTHER" id="PTHR46387:SF2">
    <property type="entry name" value="RIBONUCLEASE HI"/>
    <property type="match status" value="1"/>
</dbReference>
<dbReference type="PANTHER" id="PTHR46387">
    <property type="entry name" value="POLYNUCLEOTIDYL TRANSFERASE, RIBONUCLEASE H-LIKE SUPERFAMILY PROTEIN"/>
    <property type="match status" value="1"/>
</dbReference>
<dbReference type="EMBL" id="CP012600">
    <property type="protein sequence ID" value="ALC81358.1"/>
    <property type="molecule type" value="Genomic_DNA"/>
</dbReference>
<dbReference type="GO" id="GO:0003676">
    <property type="term" value="F:nucleic acid binding"/>
    <property type="evidence" value="ECO:0007669"/>
    <property type="project" value="InterPro"/>
</dbReference>
<dbReference type="CDD" id="cd09279">
    <property type="entry name" value="RNase_HI_like"/>
    <property type="match status" value="1"/>
</dbReference>
<dbReference type="STRING" id="1441095.AM592_06925"/>
<reference evidence="2 3" key="2">
    <citation type="journal article" date="2016" name="Int. J. Syst. Evol. Microbiol.">
        <title>Bacillus gobiensis sp. nov., isolated from a soil sample.</title>
        <authorList>
            <person name="Liu B."/>
            <person name="Liu G.H."/>
            <person name="Cetin S."/>
            <person name="Schumann P."/>
            <person name="Pan Z.Z."/>
            <person name="Chen Q.Q."/>
        </authorList>
    </citation>
    <scope>NUCLEOTIDE SEQUENCE [LARGE SCALE GENOMIC DNA]</scope>
    <source>
        <strain evidence="2 3">FJAT-4402</strain>
    </source>
</reference>
<evidence type="ECO:0000259" key="1">
    <source>
        <dbReference type="PROSITE" id="PS50879"/>
    </source>
</evidence>
<dbReference type="PROSITE" id="PS50879">
    <property type="entry name" value="RNASE_H_1"/>
    <property type="match status" value="1"/>
</dbReference>
<dbReference type="Gene3D" id="3.30.420.10">
    <property type="entry name" value="Ribonuclease H-like superfamily/Ribonuclease H"/>
    <property type="match status" value="1"/>
</dbReference>
<accession>A0A0M4G869</accession>
<sequence>MKLRISIVLKIPGVEPIPFTADEWLETEDALAAAAALSKKHRLDHLTFEDEKGAVWTVKELEKLKEELADEPDEITIFFDGSYDKESGLAGVGYAIYFKQHGERFRIRKNKSIYVDTNNEAEYAGLYEALEELKAIGTSRNSVTIKGDSLVVLNQLKGDWPCYDKVHSRWLDRIENCIESMRISPAYEVIPRKENSEADDLAKKSINQIYIKSRIKIEENIGDGEN</sequence>
<protein>
    <recommendedName>
        <fullName evidence="1">RNase H type-1 domain-containing protein</fullName>
    </recommendedName>
</protein>
<dbReference type="RefSeq" id="WP_053603115.1">
    <property type="nucleotide sequence ID" value="NZ_CP012600.1"/>
</dbReference>
<dbReference type="Proteomes" id="UP000067625">
    <property type="component" value="Chromosome"/>
</dbReference>
<dbReference type="Pfam" id="PF13456">
    <property type="entry name" value="RVT_3"/>
    <property type="match status" value="1"/>
</dbReference>
<name>A0A0M4G869_9BACI</name>
<dbReference type="InterPro" id="IPR036397">
    <property type="entry name" value="RNaseH_sf"/>
</dbReference>
<feature type="domain" description="RNase H type-1" evidence="1">
    <location>
        <begin position="71"/>
        <end position="207"/>
    </location>
</feature>
<evidence type="ECO:0000313" key="3">
    <source>
        <dbReference type="Proteomes" id="UP000067625"/>
    </source>
</evidence>
<dbReference type="SUPFAM" id="SSF53098">
    <property type="entry name" value="Ribonuclease H-like"/>
    <property type="match status" value="1"/>
</dbReference>
<reference evidence="3" key="1">
    <citation type="submission" date="2015-08" db="EMBL/GenBank/DDBJ databases">
        <title>Genome sequencing project for genomic taxonomy and phylogenomics of Bacillus-like bacteria.</title>
        <authorList>
            <person name="Liu B."/>
            <person name="Wang J."/>
            <person name="Zhu Y."/>
            <person name="Liu G."/>
            <person name="Chen Q."/>
            <person name="Chen Z."/>
            <person name="Lan J."/>
            <person name="Che J."/>
            <person name="Ge C."/>
            <person name="Shi H."/>
            <person name="Pan Z."/>
            <person name="Liu X."/>
        </authorList>
    </citation>
    <scope>NUCLEOTIDE SEQUENCE [LARGE SCALE GENOMIC DNA]</scope>
    <source>
        <strain evidence="3">FJAT-4402</strain>
    </source>
</reference>
<dbReference type="InterPro" id="IPR012337">
    <property type="entry name" value="RNaseH-like_sf"/>
</dbReference>
<keyword evidence="3" id="KW-1185">Reference proteome</keyword>